<sequence>MGKLYLYWDPPCANAMSSSALDFVTGTLMEDKAEVQQMRLHPEARNWPKFLRTKTGISAMFAHSIFPKTAYPDLAIYAQALPDIEDFLSFVNDLFSYYKEELAGEDTNYVAIRAKVSANPPLRVVSDLVDEVTRYHEDILAMLSDHPQAVRRWREFVQSYLGFHLSVSRYRLSELGF</sequence>
<dbReference type="Proteomes" id="UP000053593">
    <property type="component" value="Unassembled WGS sequence"/>
</dbReference>
<dbReference type="InterPro" id="IPR008949">
    <property type="entry name" value="Isoprenoid_synthase_dom_sf"/>
</dbReference>
<accession>A0A0D0BJD1</accession>
<organism evidence="3 4">
    <name type="scientific">Collybiopsis luxurians FD-317 M1</name>
    <dbReference type="NCBI Taxonomy" id="944289"/>
    <lineage>
        <taxon>Eukaryota</taxon>
        <taxon>Fungi</taxon>
        <taxon>Dikarya</taxon>
        <taxon>Basidiomycota</taxon>
        <taxon>Agaricomycotina</taxon>
        <taxon>Agaricomycetes</taxon>
        <taxon>Agaricomycetidae</taxon>
        <taxon>Agaricales</taxon>
        <taxon>Marasmiineae</taxon>
        <taxon>Omphalotaceae</taxon>
        <taxon>Collybiopsis</taxon>
        <taxon>Collybiopsis luxurians</taxon>
    </lineage>
</organism>
<keyword evidence="2" id="KW-0456">Lyase</keyword>
<dbReference type="EMBL" id="KN834812">
    <property type="protein sequence ID" value="KIK54856.1"/>
    <property type="molecule type" value="Genomic_DNA"/>
</dbReference>
<gene>
    <name evidence="3" type="ORF">GYMLUDRAFT_176524</name>
</gene>
<evidence type="ECO:0000313" key="3">
    <source>
        <dbReference type="EMBL" id="KIK54856.1"/>
    </source>
</evidence>
<proteinExistence type="inferred from homology"/>
<name>A0A0D0BJD1_9AGAR</name>
<dbReference type="HOGENOM" id="CLU_052212_2_1_1"/>
<comment type="similarity">
    <text evidence="1">Belongs to the trichodiene synthase family.</text>
</comment>
<dbReference type="SUPFAM" id="SSF48576">
    <property type="entry name" value="Terpenoid synthases"/>
    <property type="match status" value="1"/>
</dbReference>
<dbReference type="InterPro" id="IPR024652">
    <property type="entry name" value="Trichodiene_synth"/>
</dbReference>
<reference evidence="3 4" key="1">
    <citation type="submission" date="2014-04" db="EMBL/GenBank/DDBJ databases">
        <title>Evolutionary Origins and Diversification of the Mycorrhizal Mutualists.</title>
        <authorList>
            <consortium name="DOE Joint Genome Institute"/>
            <consortium name="Mycorrhizal Genomics Consortium"/>
            <person name="Kohler A."/>
            <person name="Kuo A."/>
            <person name="Nagy L.G."/>
            <person name="Floudas D."/>
            <person name="Copeland A."/>
            <person name="Barry K.W."/>
            <person name="Cichocki N."/>
            <person name="Veneault-Fourrey C."/>
            <person name="LaButti K."/>
            <person name="Lindquist E.A."/>
            <person name="Lipzen A."/>
            <person name="Lundell T."/>
            <person name="Morin E."/>
            <person name="Murat C."/>
            <person name="Riley R."/>
            <person name="Ohm R."/>
            <person name="Sun H."/>
            <person name="Tunlid A."/>
            <person name="Henrissat B."/>
            <person name="Grigoriev I.V."/>
            <person name="Hibbett D.S."/>
            <person name="Martin F."/>
        </authorList>
    </citation>
    <scope>NUCLEOTIDE SEQUENCE [LARGE SCALE GENOMIC DNA]</scope>
    <source>
        <strain evidence="3 4">FD-317 M1</strain>
    </source>
</reference>
<protein>
    <submittedName>
        <fullName evidence="3">Unplaced genomic scaffold GYMLUscaffold_64, whole genome shotgun sequence</fullName>
    </submittedName>
</protein>
<evidence type="ECO:0000313" key="4">
    <source>
        <dbReference type="Proteomes" id="UP000053593"/>
    </source>
</evidence>
<dbReference type="GO" id="GO:0016838">
    <property type="term" value="F:carbon-oxygen lyase activity, acting on phosphates"/>
    <property type="evidence" value="ECO:0007669"/>
    <property type="project" value="InterPro"/>
</dbReference>
<dbReference type="OrthoDB" id="2998174at2759"/>
<dbReference type="Gene3D" id="1.10.600.10">
    <property type="entry name" value="Farnesyl Diphosphate Synthase"/>
    <property type="match status" value="1"/>
</dbReference>
<evidence type="ECO:0000256" key="1">
    <source>
        <dbReference type="ARBA" id="ARBA00007946"/>
    </source>
</evidence>
<dbReference type="AlphaFoldDB" id="A0A0D0BJD1"/>
<dbReference type="Pfam" id="PF06330">
    <property type="entry name" value="TRI5"/>
    <property type="match status" value="1"/>
</dbReference>
<evidence type="ECO:0000256" key="2">
    <source>
        <dbReference type="ARBA" id="ARBA00023239"/>
    </source>
</evidence>
<keyword evidence="4" id="KW-1185">Reference proteome</keyword>